<dbReference type="PROSITE" id="PS51352">
    <property type="entry name" value="THIOREDOXIN_2"/>
    <property type="match status" value="1"/>
</dbReference>
<dbReference type="Gene3D" id="3.40.30.10">
    <property type="entry name" value="Glutaredoxin"/>
    <property type="match status" value="1"/>
</dbReference>
<evidence type="ECO:0000259" key="2">
    <source>
        <dbReference type="PROSITE" id="PS51352"/>
    </source>
</evidence>
<dbReference type="SUPFAM" id="SSF52833">
    <property type="entry name" value="Thioredoxin-like"/>
    <property type="match status" value="1"/>
</dbReference>
<dbReference type="InterPro" id="IPR036249">
    <property type="entry name" value="Thioredoxin-like_sf"/>
</dbReference>
<feature type="domain" description="Thioredoxin" evidence="2">
    <location>
        <begin position="13"/>
        <end position="153"/>
    </location>
</feature>
<protein>
    <recommendedName>
        <fullName evidence="2">Thioredoxin domain-containing protein</fullName>
    </recommendedName>
</protein>
<dbReference type="AlphaFoldDB" id="A0A6C0K7W1"/>
<keyword evidence="1" id="KW-1133">Transmembrane helix</keyword>
<dbReference type="CDD" id="cd02961">
    <property type="entry name" value="PDI_a_family"/>
    <property type="match status" value="1"/>
</dbReference>
<accession>A0A6C0K7W1</accession>
<keyword evidence="1" id="KW-0812">Transmembrane</keyword>
<dbReference type="EMBL" id="MN740815">
    <property type="protein sequence ID" value="QHU13241.1"/>
    <property type="molecule type" value="Genomic_DNA"/>
</dbReference>
<keyword evidence="1" id="KW-0472">Membrane</keyword>
<organism evidence="3">
    <name type="scientific">viral metagenome</name>
    <dbReference type="NCBI Taxonomy" id="1070528"/>
    <lineage>
        <taxon>unclassified sequences</taxon>
        <taxon>metagenomes</taxon>
        <taxon>organismal metagenomes</taxon>
    </lineage>
</organism>
<dbReference type="InterPro" id="IPR013766">
    <property type="entry name" value="Thioredoxin_domain"/>
</dbReference>
<dbReference type="Pfam" id="PF00085">
    <property type="entry name" value="Thioredoxin"/>
    <property type="match status" value="1"/>
</dbReference>
<evidence type="ECO:0000256" key="1">
    <source>
        <dbReference type="SAM" id="Phobius"/>
    </source>
</evidence>
<feature type="transmembrane region" description="Helical" evidence="1">
    <location>
        <begin position="16"/>
        <end position="37"/>
    </location>
</feature>
<reference evidence="3" key="1">
    <citation type="journal article" date="2020" name="Nature">
        <title>Giant virus diversity and host interactions through global metagenomics.</title>
        <authorList>
            <person name="Schulz F."/>
            <person name="Roux S."/>
            <person name="Paez-Espino D."/>
            <person name="Jungbluth S."/>
            <person name="Walsh D.A."/>
            <person name="Denef V.J."/>
            <person name="McMahon K.D."/>
            <person name="Konstantinidis K.T."/>
            <person name="Eloe-Fadrosh E.A."/>
            <person name="Kyrpides N.C."/>
            <person name="Woyke T."/>
        </authorList>
    </citation>
    <scope>NUCLEOTIDE SEQUENCE</scope>
    <source>
        <strain evidence="3">GVMAG-S-1101178-127</strain>
    </source>
</reference>
<name>A0A6C0K7W1_9ZZZZ</name>
<evidence type="ECO:0000313" key="3">
    <source>
        <dbReference type="EMBL" id="QHU13241.1"/>
    </source>
</evidence>
<sequence length="165" mass="18384">MSITTSATTNEYMKTGLIAGGFTLAILVLFVGVYWLVRGFPPASRLVLQESPTTVAVDPGKAHLLFFYTKWCPYSQEAEPEVRSLKTLIEDYTYGGKVVDVQFINCESDKKQCSQYKVDSYPTYKLQTTSTTYEYLGPPKTDVLRQFLVSALGPELAVPGTTNRN</sequence>
<proteinExistence type="predicted"/>